<dbReference type="PROSITE" id="PS00292">
    <property type="entry name" value="CYCLINS"/>
    <property type="match status" value="1"/>
</dbReference>
<reference evidence="7" key="2">
    <citation type="journal article" date="2008" name="Genome Biol.">
        <title>Improved genome assembly and evidence-based global gene model set for the chordate Ciona intestinalis: new insight into intron and operon populations.</title>
        <authorList>
            <person name="Satou Y."/>
            <person name="Mineta K."/>
            <person name="Ogasawara M."/>
            <person name="Sasakura Y."/>
            <person name="Shoguchi E."/>
            <person name="Ueno K."/>
            <person name="Yamada L."/>
            <person name="Matsumoto J."/>
            <person name="Wasserscheid J."/>
            <person name="Dewar K."/>
            <person name="Wiley G.B."/>
            <person name="Macmil S.L."/>
            <person name="Roe B.A."/>
            <person name="Zeller R.W."/>
            <person name="Hastings K.E."/>
            <person name="Lemaire P."/>
            <person name="Lindquist E."/>
            <person name="Endo T."/>
            <person name="Hotta K."/>
            <person name="Inaba K."/>
        </authorList>
    </citation>
    <scope>NUCLEOTIDE SEQUENCE [LARGE SCALE GENOMIC DNA]</scope>
    <source>
        <strain evidence="7">wild type</strain>
    </source>
</reference>
<evidence type="ECO:0000256" key="4">
    <source>
        <dbReference type="RuleBase" id="RU000383"/>
    </source>
</evidence>
<comment type="similarity">
    <text evidence="4">Belongs to the cyclin family.</text>
</comment>
<dbReference type="GO" id="GO:0000307">
    <property type="term" value="C:cyclin-dependent protein kinase holoenzyme complex"/>
    <property type="evidence" value="ECO:0000318"/>
    <property type="project" value="GO_Central"/>
</dbReference>
<dbReference type="GO" id="GO:0005737">
    <property type="term" value="C:cytoplasm"/>
    <property type="evidence" value="ECO:0000318"/>
    <property type="project" value="GO_Central"/>
</dbReference>
<dbReference type="Pfam" id="PF02984">
    <property type="entry name" value="Cyclin_C"/>
    <property type="match status" value="1"/>
</dbReference>
<dbReference type="PANTHER" id="PTHR10177">
    <property type="entry name" value="CYCLINS"/>
    <property type="match status" value="1"/>
</dbReference>
<accession>A0A1W3JDW8</accession>
<gene>
    <name evidence="7" type="primary">LOC100177336</name>
</gene>
<feature type="compositionally biased region" description="Low complexity" evidence="5">
    <location>
        <begin position="97"/>
        <end position="109"/>
    </location>
</feature>
<organism evidence="7 8">
    <name type="scientific">Ciona intestinalis</name>
    <name type="common">Transparent sea squirt</name>
    <name type="synonym">Ascidia intestinalis</name>
    <dbReference type="NCBI Taxonomy" id="7719"/>
    <lineage>
        <taxon>Eukaryota</taxon>
        <taxon>Metazoa</taxon>
        <taxon>Chordata</taxon>
        <taxon>Tunicata</taxon>
        <taxon>Ascidiacea</taxon>
        <taxon>Phlebobranchia</taxon>
        <taxon>Cionidae</taxon>
        <taxon>Ciona</taxon>
    </lineage>
</organism>
<dbReference type="SUPFAM" id="SSF47954">
    <property type="entry name" value="Cyclin-like"/>
    <property type="match status" value="2"/>
</dbReference>
<dbReference type="AlphaFoldDB" id="F6SAW5"/>
<dbReference type="GO" id="GO:0051301">
    <property type="term" value="P:cell division"/>
    <property type="evidence" value="ECO:0007669"/>
    <property type="project" value="UniProtKB-KW"/>
</dbReference>
<reference evidence="7" key="3">
    <citation type="submission" date="2025-08" db="UniProtKB">
        <authorList>
            <consortium name="Ensembl"/>
        </authorList>
    </citation>
    <scope>IDENTIFICATION</scope>
</reference>
<dbReference type="InterPro" id="IPR036915">
    <property type="entry name" value="Cyclin-like_sf"/>
</dbReference>
<dbReference type="InterPro" id="IPR039361">
    <property type="entry name" value="Cyclin"/>
</dbReference>
<evidence type="ECO:0000256" key="2">
    <source>
        <dbReference type="ARBA" id="ARBA00023127"/>
    </source>
</evidence>
<feature type="region of interest" description="Disordered" evidence="5">
    <location>
        <begin position="95"/>
        <end position="123"/>
    </location>
</feature>
<dbReference type="KEGG" id="cin:100177336"/>
<keyword evidence="1" id="KW-0132">Cell division</keyword>
<dbReference type="InParanoid" id="F6SAW5"/>
<name>F6SAW5_CIOIN</name>
<evidence type="ECO:0000256" key="5">
    <source>
        <dbReference type="SAM" id="MobiDB-lite"/>
    </source>
</evidence>
<keyword evidence="2 4" id="KW-0195">Cyclin</keyword>
<keyword evidence="8" id="KW-1185">Reference proteome</keyword>
<proteinExistence type="inferred from homology"/>
<dbReference type="Ensembl" id="ENSCINT00000014375.3">
    <property type="protein sequence ID" value="ENSCINP00000014375.3"/>
    <property type="gene ID" value="ENSCING00000006995.3"/>
</dbReference>
<feature type="domain" description="Cyclin-like" evidence="6">
    <location>
        <begin position="304"/>
        <end position="390"/>
    </location>
</feature>
<dbReference type="GO" id="GO:0016538">
    <property type="term" value="F:cyclin-dependent protein serine/threonine kinase regulator activity"/>
    <property type="evidence" value="ECO:0000318"/>
    <property type="project" value="GO_Central"/>
</dbReference>
<dbReference type="STRING" id="7719.ENSCINP00000014375"/>
<dbReference type="GeneTree" id="ENSGT00940000165715"/>
<dbReference type="Pfam" id="PF00134">
    <property type="entry name" value="Cyclin_N"/>
    <property type="match status" value="1"/>
</dbReference>
<dbReference type="InterPro" id="IPR048258">
    <property type="entry name" value="Cyclins_cyclin-box"/>
</dbReference>
<evidence type="ECO:0000313" key="7">
    <source>
        <dbReference type="Ensembl" id="ENSCINP00000014375.3"/>
    </source>
</evidence>
<dbReference type="GeneID" id="100177336"/>
<feature type="domain" description="Cyclin-like" evidence="6">
    <location>
        <begin position="415"/>
        <end position="526"/>
    </location>
</feature>
<accession>F6SAW5</accession>
<dbReference type="SMART" id="SM00385">
    <property type="entry name" value="CYCLIN"/>
    <property type="match status" value="2"/>
</dbReference>
<dbReference type="Proteomes" id="UP000008144">
    <property type="component" value="Chromosome 7"/>
</dbReference>
<dbReference type="FunFam" id="1.10.472.10:FF:000318">
    <property type="entry name" value="Cyclin domain-containing protein"/>
    <property type="match status" value="1"/>
</dbReference>
<evidence type="ECO:0000313" key="8">
    <source>
        <dbReference type="Proteomes" id="UP000008144"/>
    </source>
</evidence>
<dbReference type="HOGENOM" id="CLU_489106_0_0_1"/>
<dbReference type="RefSeq" id="XP_009858971.1">
    <property type="nucleotide sequence ID" value="XM_009860669.3"/>
</dbReference>
<sequence length="557" mass="62894">MNNLCKTPVVLLHENEAKQQTHVDGYAAKRRDEFYLQHLKGTVCSLEAPSHKSTKCGTGLRNIVGSNPDFTVDGFNYDKNNNNCSDGLLQGNICKQNGSSKTKKTSSGSSKRRRSNGRKVAIAAPSSIRSSVSKLGRCGFGSTKRSSGDSKIQNLAKRFRSSEYLARSPNLSEKPGFQNDYLGMSETCVMYDDYVVIEKSSEKSYVHYYEKWSNESDKSSPNASLATPDSTLYCYEEAAFDDKSVTGCEFSDIGLAIFAVTSLDKLDIRDVYWQMKAKEYYSHPSTSLCEQKIITQRCRFILVEWLVMVTHHYKIQGETLHLAVNILDRYLEREFVTIRKKYLQLIGITSLLIAAKQLEVEIPPVSACLGLCRNLYTRPQLLSLERVLLITIGFDLNVPSSHLFYDTIISIHYDVYVQKCHVVLVKDEPADVQEYFIALLCLGRSFLEKGLTNYQFVQFPPSVAARAAFRLSTSILDEPASSVGLKVFQDYSWPKYDSRASFNAGSWDGVTITEEELLEYEEENVLSCLHSIRSLYDEAELKSFSRSTAAFVPKYLY</sequence>
<dbReference type="GO" id="GO:0000082">
    <property type="term" value="P:G1/S transition of mitotic cell cycle"/>
    <property type="evidence" value="ECO:0000318"/>
    <property type="project" value="GO_Central"/>
</dbReference>
<protein>
    <submittedName>
        <fullName evidence="7">Cyclin-A2-1</fullName>
    </submittedName>
</protein>
<evidence type="ECO:0000256" key="3">
    <source>
        <dbReference type="ARBA" id="ARBA00023306"/>
    </source>
</evidence>
<dbReference type="GO" id="GO:0005815">
    <property type="term" value="C:microtubule organizing center"/>
    <property type="evidence" value="ECO:0000318"/>
    <property type="project" value="GO_Central"/>
</dbReference>
<dbReference type="Gene3D" id="1.10.472.10">
    <property type="entry name" value="Cyclin-like"/>
    <property type="match status" value="2"/>
</dbReference>
<evidence type="ECO:0000259" key="6">
    <source>
        <dbReference type="SMART" id="SM00385"/>
    </source>
</evidence>
<reference evidence="8" key="1">
    <citation type="journal article" date="2002" name="Science">
        <title>The draft genome of Ciona intestinalis: insights into chordate and vertebrate origins.</title>
        <authorList>
            <person name="Dehal P."/>
            <person name="Satou Y."/>
            <person name="Campbell R.K."/>
            <person name="Chapman J."/>
            <person name="Degnan B."/>
            <person name="De Tomaso A."/>
            <person name="Davidson B."/>
            <person name="Di Gregorio A."/>
            <person name="Gelpke M."/>
            <person name="Goodstein D.M."/>
            <person name="Harafuji N."/>
            <person name="Hastings K.E."/>
            <person name="Ho I."/>
            <person name="Hotta K."/>
            <person name="Huang W."/>
            <person name="Kawashima T."/>
            <person name="Lemaire P."/>
            <person name="Martinez D."/>
            <person name="Meinertzhagen I.A."/>
            <person name="Necula S."/>
            <person name="Nonaka M."/>
            <person name="Putnam N."/>
            <person name="Rash S."/>
            <person name="Saiga H."/>
            <person name="Satake M."/>
            <person name="Terry A."/>
            <person name="Yamada L."/>
            <person name="Wang H.G."/>
            <person name="Awazu S."/>
            <person name="Azumi K."/>
            <person name="Boore J."/>
            <person name="Branno M."/>
            <person name="Chin-Bow S."/>
            <person name="DeSantis R."/>
            <person name="Doyle S."/>
            <person name="Francino P."/>
            <person name="Keys D.N."/>
            <person name="Haga S."/>
            <person name="Hayashi H."/>
            <person name="Hino K."/>
            <person name="Imai K.S."/>
            <person name="Inaba K."/>
            <person name="Kano S."/>
            <person name="Kobayashi K."/>
            <person name="Kobayashi M."/>
            <person name="Lee B.I."/>
            <person name="Makabe K.W."/>
            <person name="Manohar C."/>
            <person name="Matassi G."/>
            <person name="Medina M."/>
            <person name="Mochizuki Y."/>
            <person name="Mount S."/>
            <person name="Morishita T."/>
            <person name="Miura S."/>
            <person name="Nakayama A."/>
            <person name="Nishizaka S."/>
            <person name="Nomoto H."/>
            <person name="Ohta F."/>
            <person name="Oishi K."/>
            <person name="Rigoutsos I."/>
            <person name="Sano M."/>
            <person name="Sasaki A."/>
            <person name="Sasakura Y."/>
            <person name="Shoguchi E."/>
            <person name="Shin-i T."/>
            <person name="Spagnuolo A."/>
            <person name="Stainier D."/>
            <person name="Suzuki M.M."/>
            <person name="Tassy O."/>
            <person name="Takatori N."/>
            <person name="Tokuoka M."/>
            <person name="Yagi K."/>
            <person name="Yoshizaki F."/>
            <person name="Wada S."/>
            <person name="Zhang C."/>
            <person name="Hyatt P.D."/>
            <person name="Larimer F."/>
            <person name="Detter C."/>
            <person name="Doggett N."/>
            <person name="Glavina T."/>
            <person name="Hawkins T."/>
            <person name="Richardson P."/>
            <person name="Lucas S."/>
            <person name="Kohara Y."/>
            <person name="Levine M."/>
            <person name="Satoh N."/>
            <person name="Rokhsar D.S."/>
        </authorList>
    </citation>
    <scope>NUCLEOTIDE SEQUENCE [LARGE SCALE GENOMIC DNA]</scope>
</reference>
<dbReference type="OrthoDB" id="5590282at2759"/>
<dbReference type="InterPro" id="IPR004367">
    <property type="entry name" value="Cyclin_C-dom"/>
</dbReference>
<evidence type="ECO:0000256" key="1">
    <source>
        <dbReference type="ARBA" id="ARBA00022618"/>
    </source>
</evidence>
<dbReference type="InterPro" id="IPR013763">
    <property type="entry name" value="Cyclin-like_dom"/>
</dbReference>
<dbReference type="InterPro" id="IPR006671">
    <property type="entry name" value="Cyclin_N"/>
</dbReference>
<dbReference type="EMBL" id="EAAA01002410">
    <property type="status" value="NOT_ANNOTATED_CDS"/>
    <property type="molecule type" value="Genomic_DNA"/>
</dbReference>
<dbReference type="GO" id="GO:0005634">
    <property type="term" value="C:nucleus"/>
    <property type="evidence" value="ECO:0000318"/>
    <property type="project" value="GO_Central"/>
</dbReference>
<reference evidence="7" key="4">
    <citation type="submission" date="2025-09" db="UniProtKB">
        <authorList>
            <consortium name="Ensembl"/>
        </authorList>
    </citation>
    <scope>IDENTIFICATION</scope>
</reference>
<keyword evidence="3" id="KW-0131">Cell cycle</keyword>